<dbReference type="InterPro" id="IPR016039">
    <property type="entry name" value="Thiolase-like"/>
</dbReference>
<organism evidence="6 7">
    <name type="scientific">Leishmania tarentolae</name>
    <name type="common">Sauroleishmania tarentolae</name>
    <dbReference type="NCBI Taxonomy" id="5689"/>
    <lineage>
        <taxon>Eukaryota</taxon>
        <taxon>Discoba</taxon>
        <taxon>Euglenozoa</taxon>
        <taxon>Kinetoplastea</taxon>
        <taxon>Metakinetoplastina</taxon>
        <taxon>Trypanosomatida</taxon>
        <taxon>Trypanosomatidae</taxon>
        <taxon>Leishmaniinae</taxon>
        <taxon>Leishmania</taxon>
        <taxon>lizard Leishmania</taxon>
    </lineage>
</organism>
<dbReference type="Pfam" id="PF00109">
    <property type="entry name" value="ketoacyl-synt"/>
    <property type="match status" value="1"/>
</dbReference>
<dbReference type="InterPro" id="IPR014030">
    <property type="entry name" value="Ketoacyl_synth_N"/>
</dbReference>
<dbReference type="EMBL" id="BLBS01000052">
    <property type="protein sequence ID" value="GET92030.1"/>
    <property type="molecule type" value="Genomic_DNA"/>
</dbReference>
<evidence type="ECO:0000313" key="6">
    <source>
        <dbReference type="EMBL" id="GET92030.1"/>
    </source>
</evidence>
<comment type="similarity">
    <text evidence="1 4">Belongs to the thiolase-like superfamily. Beta-ketoacyl-ACP synthases family.</text>
</comment>
<evidence type="ECO:0000256" key="4">
    <source>
        <dbReference type="RuleBase" id="RU003694"/>
    </source>
</evidence>
<evidence type="ECO:0000256" key="1">
    <source>
        <dbReference type="ARBA" id="ARBA00008467"/>
    </source>
</evidence>
<dbReference type="PROSITE" id="PS52004">
    <property type="entry name" value="KS3_2"/>
    <property type="match status" value="1"/>
</dbReference>
<dbReference type="PANTHER" id="PTHR11712">
    <property type="entry name" value="POLYKETIDE SYNTHASE-RELATED"/>
    <property type="match status" value="1"/>
</dbReference>
<protein>
    <recommendedName>
        <fullName evidence="2">beta-ketoacyl-[acyl-carrier-protein] synthase I</fullName>
        <ecNumber evidence="2">2.3.1.41</ecNumber>
    </recommendedName>
</protein>
<dbReference type="GO" id="GO:0006633">
    <property type="term" value="P:fatty acid biosynthetic process"/>
    <property type="evidence" value="ECO:0007669"/>
    <property type="project" value="TreeGrafter"/>
</dbReference>
<dbReference type="SUPFAM" id="SSF53901">
    <property type="entry name" value="Thiolase-like"/>
    <property type="match status" value="2"/>
</dbReference>
<dbReference type="InterPro" id="IPR020841">
    <property type="entry name" value="PKS_Beta-ketoAc_synthase_dom"/>
</dbReference>
<proteinExistence type="inferred from homology"/>
<feature type="domain" description="Ketosynthase family 3 (KS3)" evidence="5">
    <location>
        <begin position="11"/>
        <end position="478"/>
    </location>
</feature>
<dbReference type="PANTHER" id="PTHR11712:SF336">
    <property type="entry name" value="3-OXOACYL-[ACYL-CARRIER-PROTEIN] SYNTHASE, MITOCHONDRIAL"/>
    <property type="match status" value="1"/>
</dbReference>
<dbReference type="Pfam" id="PF02801">
    <property type="entry name" value="Ketoacyl-synt_C"/>
    <property type="match status" value="1"/>
</dbReference>
<comment type="caution">
    <text evidence="6">The sequence shown here is derived from an EMBL/GenBank/DDBJ whole genome shotgun (WGS) entry which is preliminary data.</text>
</comment>
<dbReference type="GO" id="GO:0004315">
    <property type="term" value="F:3-oxoacyl-[acyl-carrier-protein] synthase activity"/>
    <property type="evidence" value="ECO:0007669"/>
    <property type="project" value="UniProtKB-EC"/>
</dbReference>
<dbReference type="AlphaFoldDB" id="A0A640KQK8"/>
<dbReference type="CDD" id="cd00834">
    <property type="entry name" value="KAS_I_II"/>
    <property type="match status" value="1"/>
</dbReference>
<dbReference type="Proteomes" id="UP000419144">
    <property type="component" value="Unassembled WGS sequence"/>
</dbReference>
<evidence type="ECO:0000256" key="3">
    <source>
        <dbReference type="ARBA" id="ARBA00022679"/>
    </source>
</evidence>
<dbReference type="GO" id="GO:0005739">
    <property type="term" value="C:mitochondrion"/>
    <property type="evidence" value="ECO:0007669"/>
    <property type="project" value="TreeGrafter"/>
</dbReference>
<gene>
    <name evidence="6" type="ORF">LtaPh_3329500</name>
</gene>
<keyword evidence="7" id="KW-1185">Reference proteome</keyword>
<accession>A0A640KQK8</accession>
<dbReference type="InterPro" id="IPR000794">
    <property type="entry name" value="Beta-ketoacyl_synthase"/>
</dbReference>
<sequence length="479" mass="49553">MGFGALPIRTPRRVVVTGIGMVTPLGVTTVDTWAAVCRGASGIRPLIEAPHFLPGFLQNDKRLSPQQKAQVLQKLVDALPCKVAASVQPPLVVVSADNKADKTLSATDPFAPTTHEPRALRFCASAVDEALADAALDLSEAVRDRCGVNIGMGIPSITDVMDVSAYLTGDAIATKGGQVHYSKVPPMFLPKILGNMAAGSTAIRHKLRGPIGSSVAACATGAHCIGEAASWIREGRADVMVCGAAEACITPVSVAGFTRMRALCTRYNDTPCSASRPFDIDRAGFVIGEGSGILILEALEHALARATPRVYAELRGFGVSCDAHHVAVPHPEGLGARRCIEQALADGGDIPAAVVGYVNAHATGTIGDEVELMAIQRALRPSMSSSSPVLHVSSSKGGLGHLLGAAGSVEAALTVLSLHEQRAPPTANLTTSCLTPEQEGCGLMCIQGNTPQALQGCEAVLSTSLGFGGINTALLFTHV</sequence>
<dbReference type="OrthoDB" id="5334845at2759"/>
<dbReference type="SMART" id="SM00825">
    <property type="entry name" value="PKS_KS"/>
    <property type="match status" value="1"/>
</dbReference>
<dbReference type="EC" id="2.3.1.41" evidence="2"/>
<name>A0A640KQK8_LEITA</name>
<dbReference type="FunFam" id="3.40.47.10:FF:000081">
    <property type="entry name" value="3-oxoacyl-[acyl-carrier-protein] synthase 2"/>
    <property type="match status" value="1"/>
</dbReference>
<evidence type="ECO:0000313" key="7">
    <source>
        <dbReference type="Proteomes" id="UP000419144"/>
    </source>
</evidence>
<evidence type="ECO:0000259" key="5">
    <source>
        <dbReference type="PROSITE" id="PS52004"/>
    </source>
</evidence>
<reference evidence="6" key="1">
    <citation type="submission" date="2019-11" db="EMBL/GenBank/DDBJ databases">
        <title>Leishmania tarentolae CDS.</title>
        <authorList>
            <person name="Goto Y."/>
            <person name="Yamagishi J."/>
        </authorList>
    </citation>
    <scope>NUCLEOTIDE SEQUENCE [LARGE SCALE GENOMIC DNA]</scope>
    <source>
        <strain evidence="6">Parrot Tar II</strain>
    </source>
</reference>
<dbReference type="VEuPathDB" id="TriTrypDB:LtaPh_3329500"/>
<keyword evidence="3 4" id="KW-0808">Transferase</keyword>
<dbReference type="InterPro" id="IPR014031">
    <property type="entry name" value="Ketoacyl_synth_C"/>
</dbReference>
<evidence type="ECO:0000256" key="2">
    <source>
        <dbReference type="ARBA" id="ARBA00013191"/>
    </source>
</evidence>
<dbReference type="Gene3D" id="3.40.47.10">
    <property type="match status" value="1"/>
</dbReference>